<evidence type="ECO:0000313" key="7">
    <source>
        <dbReference type="EMBL" id="SBW17658.1"/>
    </source>
</evidence>
<feature type="domain" description="Acyl-CoA dehydrogenase/oxidase N-terminal" evidence="5">
    <location>
        <begin position="24"/>
        <end position="94"/>
    </location>
</feature>
<dbReference type="InterPro" id="IPR046373">
    <property type="entry name" value="Acyl-CoA_Oxase/DH_mid-dom_sf"/>
</dbReference>
<dbReference type="SUPFAM" id="SSF47203">
    <property type="entry name" value="Acyl-CoA dehydrogenase C-terminal domain-like"/>
    <property type="match status" value="1"/>
</dbReference>
<dbReference type="InterPro" id="IPR013107">
    <property type="entry name" value="Acyl-CoA_DH_C"/>
</dbReference>
<dbReference type="GO" id="GO:0050660">
    <property type="term" value="F:flavin adenine dinucleotide binding"/>
    <property type="evidence" value="ECO:0007669"/>
    <property type="project" value="InterPro"/>
</dbReference>
<dbReference type="Pfam" id="PF08028">
    <property type="entry name" value="Acyl-CoA_dh_2"/>
    <property type="match status" value="1"/>
</dbReference>
<dbReference type="CDD" id="cd00567">
    <property type="entry name" value="ACAD"/>
    <property type="match status" value="1"/>
</dbReference>
<dbReference type="InterPro" id="IPR037069">
    <property type="entry name" value="AcylCoA_DH/ox_N_sf"/>
</dbReference>
<dbReference type="Pfam" id="PF02771">
    <property type="entry name" value="Acyl-CoA_dh_N"/>
    <property type="match status" value="1"/>
</dbReference>
<feature type="region of interest" description="Disordered" evidence="3">
    <location>
        <begin position="183"/>
        <end position="210"/>
    </location>
</feature>
<dbReference type="Proteomes" id="UP000199013">
    <property type="component" value="Unassembled WGS sequence"/>
</dbReference>
<dbReference type="InterPro" id="IPR036250">
    <property type="entry name" value="AcylCo_DH-like_C"/>
</dbReference>
<evidence type="ECO:0000256" key="3">
    <source>
        <dbReference type="SAM" id="MobiDB-lite"/>
    </source>
</evidence>
<evidence type="ECO:0000259" key="6">
    <source>
        <dbReference type="Pfam" id="PF08028"/>
    </source>
</evidence>
<keyword evidence="1" id="KW-0285">Flavoprotein</keyword>
<dbReference type="SUPFAM" id="SSF56645">
    <property type="entry name" value="Acyl-CoA dehydrogenase NM domain-like"/>
    <property type="match status" value="1"/>
</dbReference>
<sequence>MSIQSAPPSVAPSRQSRQELLVELAAEFAETAAEHDRSGIFPVANLDRLRQAGLVGLTVPVAYGGAEAGLSDVVEVLGTIARGDPSTALVLAMTYLIHAHYGRSGEWPEEAYAPVARSTVEEGAMVNGLRVEPDLGTPARGGIPATTGRWTGDGWELTGHKIYSTGAPVLRWMLVWGATDPASDPVGDAASQEQPESSQEQPKSREPRVGTFLVPADAPGIEIIRTWDHFGMRATESHDVVFNRVRLDAGAGIALTPVSTLKDPAAAGSNIASWNGLAISAIYLGVAEAARDWLISFLHERVPSNLGKPLASLPRFQAAVGEIDVTLTTIRMLVETTAREVDAGKAVLASSGSAVKSVVTNAAINVVGQAVALIGNPGLTRANPLERHYRNVLCGRVHTPQDDAIHAAAGRALLAR</sequence>
<organism evidence="7 8">
    <name type="scientific">Candidatus Protofrankia californiensis</name>
    <dbReference type="NCBI Taxonomy" id="1839754"/>
    <lineage>
        <taxon>Bacteria</taxon>
        <taxon>Bacillati</taxon>
        <taxon>Actinomycetota</taxon>
        <taxon>Actinomycetes</taxon>
        <taxon>Frankiales</taxon>
        <taxon>Frankiaceae</taxon>
        <taxon>Protofrankia</taxon>
    </lineage>
</organism>
<dbReference type="Gene3D" id="1.10.540.10">
    <property type="entry name" value="Acyl-CoA dehydrogenase/oxidase, N-terminal domain"/>
    <property type="match status" value="1"/>
</dbReference>
<dbReference type="AlphaFoldDB" id="A0A1C3NTD6"/>
<dbReference type="PANTHER" id="PTHR43831:SF1">
    <property type="entry name" value="ISOBUTYRYL-COA DEHYDROGENASE, MITOCHONDRIAL"/>
    <property type="match status" value="1"/>
</dbReference>
<feature type="domain" description="Acyl-CoA dehydrogenase C-terminal" evidence="6">
    <location>
        <begin position="278"/>
        <end position="399"/>
    </location>
</feature>
<evidence type="ECO:0000256" key="2">
    <source>
        <dbReference type="ARBA" id="ARBA00023002"/>
    </source>
</evidence>
<dbReference type="GO" id="GO:0016627">
    <property type="term" value="F:oxidoreductase activity, acting on the CH-CH group of donors"/>
    <property type="evidence" value="ECO:0007669"/>
    <property type="project" value="InterPro"/>
</dbReference>
<keyword evidence="2" id="KW-0560">Oxidoreductase</keyword>
<dbReference type="InterPro" id="IPR009100">
    <property type="entry name" value="AcylCoA_DH/oxidase_NM_dom_sf"/>
</dbReference>
<dbReference type="Gene3D" id="1.20.140.10">
    <property type="entry name" value="Butyryl-CoA Dehydrogenase, subunit A, domain 3"/>
    <property type="match status" value="1"/>
</dbReference>
<feature type="domain" description="Acyl-CoA oxidase/dehydrogenase middle" evidence="4">
    <location>
        <begin position="132"/>
        <end position="245"/>
    </location>
</feature>
<dbReference type="EMBL" id="FLUV01000130">
    <property type="protein sequence ID" value="SBW17658.1"/>
    <property type="molecule type" value="Genomic_DNA"/>
</dbReference>
<dbReference type="PIRSF" id="PIRSF016578">
    <property type="entry name" value="HsaA"/>
    <property type="match status" value="1"/>
</dbReference>
<dbReference type="Gene3D" id="2.40.110.10">
    <property type="entry name" value="Butyryl-CoA Dehydrogenase, subunit A, domain 2"/>
    <property type="match status" value="1"/>
</dbReference>
<name>A0A1C3NTD6_9ACTN</name>
<dbReference type="InterPro" id="IPR052547">
    <property type="entry name" value="Mito_Isobutyryl-CoADH"/>
</dbReference>
<dbReference type="PANTHER" id="PTHR43831">
    <property type="entry name" value="ISOBUTYRYL-COA DEHYDROGENASE"/>
    <property type="match status" value="1"/>
</dbReference>
<evidence type="ECO:0000259" key="5">
    <source>
        <dbReference type="Pfam" id="PF02771"/>
    </source>
</evidence>
<dbReference type="InterPro" id="IPR013786">
    <property type="entry name" value="AcylCoA_DH/ox_N"/>
</dbReference>
<protein>
    <submittedName>
        <fullName evidence="7">Acyl-CoA dehydrogenase domain-containing protein</fullName>
    </submittedName>
</protein>
<evidence type="ECO:0000313" key="8">
    <source>
        <dbReference type="Proteomes" id="UP000199013"/>
    </source>
</evidence>
<keyword evidence="8" id="KW-1185">Reference proteome</keyword>
<dbReference type="InterPro" id="IPR006091">
    <property type="entry name" value="Acyl-CoA_Oxase/DH_mid-dom"/>
</dbReference>
<feature type="compositionally biased region" description="Low complexity" evidence="3">
    <location>
        <begin position="191"/>
        <end position="201"/>
    </location>
</feature>
<evidence type="ECO:0000256" key="1">
    <source>
        <dbReference type="ARBA" id="ARBA00022630"/>
    </source>
</evidence>
<gene>
    <name evidence="7" type="ORF">FDG2_0318</name>
</gene>
<reference evidence="8" key="1">
    <citation type="submission" date="2016-02" db="EMBL/GenBank/DDBJ databases">
        <authorList>
            <person name="Wibberg D."/>
        </authorList>
    </citation>
    <scope>NUCLEOTIDE SEQUENCE [LARGE SCALE GENOMIC DNA]</scope>
</reference>
<evidence type="ECO:0000259" key="4">
    <source>
        <dbReference type="Pfam" id="PF02770"/>
    </source>
</evidence>
<proteinExistence type="predicted"/>
<accession>A0A1C3NTD6</accession>
<dbReference type="Pfam" id="PF02770">
    <property type="entry name" value="Acyl-CoA_dh_M"/>
    <property type="match status" value="1"/>
</dbReference>